<dbReference type="PANTHER" id="PTHR34394">
    <property type="entry name" value="SIMILAR TO RIKEN CDNA 2310022B05"/>
    <property type="match status" value="1"/>
</dbReference>
<dbReference type="OrthoDB" id="5984457at2759"/>
<feature type="region of interest" description="Disordered" evidence="1">
    <location>
        <begin position="107"/>
        <end position="172"/>
    </location>
</feature>
<feature type="compositionally biased region" description="Polar residues" evidence="1">
    <location>
        <begin position="107"/>
        <end position="118"/>
    </location>
</feature>
<accession>W8CD26</accession>
<dbReference type="AlphaFoldDB" id="W8CD26"/>
<dbReference type="GeneID" id="101463412"/>
<dbReference type="Pfam" id="PF15797">
    <property type="entry name" value="DUF4706"/>
    <property type="match status" value="1"/>
</dbReference>
<evidence type="ECO:0000256" key="1">
    <source>
        <dbReference type="SAM" id="MobiDB-lite"/>
    </source>
</evidence>
<proteinExistence type="evidence at transcript level"/>
<dbReference type="PANTHER" id="PTHR34394:SF1">
    <property type="entry name" value="SIMILAR TO RIKEN CDNA 2310022B05"/>
    <property type="match status" value="1"/>
</dbReference>
<name>W8CD26_CERCA</name>
<evidence type="ECO:0000259" key="2">
    <source>
        <dbReference type="Pfam" id="PF15797"/>
    </source>
</evidence>
<feature type="region of interest" description="Disordered" evidence="1">
    <location>
        <begin position="426"/>
        <end position="445"/>
    </location>
</feature>
<reference evidence="3" key="2">
    <citation type="journal article" date="2014" name="BMC Genomics">
        <title>A genomic perspective to assessing quality of mass-reared SIT flies used in Mediterranean fruit fly (Ceratitis capitata) eradication in California.</title>
        <authorList>
            <person name="Calla B."/>
            <person name="Hall B."/>
            <person name="Hou S."/>
            <person name="Geib S.M."/>
        </authorList>
    </citation>
    <scope>NUCLEOTIDE SEQUENCE</scope>
</reference>
<dbReference type="InterPro" id="IPR031600">
    <property type="entry name" value="DUF4706"/>
</dbReference>
<dbReference type="KEGG" id="ccat:101463412"/>
<sequence length="473" mass="53251">MPAVQFKPFNIQKAQEYFSQINPLAQRIASDIDTTKSTYGQIWHTLNQNEQNEVINETLIKPEISIKYFDKISSESALSANASSASFSSQLPVLRLTNLEQILRQSLQNRDKSNQGNIYDNPLDKSQPATKRTQSLLSSPLTARIKNSLPSQINGKIKPASSPPPPPPAVNKLSTSYAGTNPKLEGANKLYTRNMKTENGVQTYFAYDGRNFNSCASQKIALNMVFDDLLGSYRDEHSLPFSYCTSSQIDLQRLKCNNELASKSACKDIYFLLNEPNNVNLAKSISVNRDFEQFQQKLKKSLTIQNENVKNEAHSNVQIVSSHNLTRLNSKNDRNQNNSSVLKTQSILALQNLNEPYKPKVSHIFSSRKRNTSEIEQYLFNKNNEKLLDILSSQQNLSYAVFTNVPFEQGELATLKQNCSNSGNSAALSNSSTYASEEDHMNFDDDGEAQCEDIRLLNTALKLRKGFDFLNNW</sequence>
<dbReference type="EMBL" id="GAMC01002679">
    <property type="protein sequence ID" value="JAC03877.1"/>
    <property type="molecule type" value="mRNA"/>
</dbReference>
<dbReference type="EMBL" id="GAMC01002681">
    <property type="protein sequence ID" value="JAC03875.1"/>
    <property type="molecule type" value="mRNA"/>
</dbReference>
<reference evidence="3" key="1">
    <citation type="submission" date="2013-07" db="EMBL/GenBank/DDBJ databases">
        <authorList>
            <person name="Geib S."/>
        </authorList>
    </citation>
    <scope>NUCLEOTIDE SEQUENCE</scope>
</reference>
<organism evidence="3">
    <name type="scientific">Ceratitis capitata</name>
    <name type="common">Mediterranean fruit fly</name>
    <name type="synonym">Tephritis capitata</name>
    <dbReference type="NCBI Taxonomy" id="7213"/>
    <lineage>
        <taxon>Eukaryota</taxon>
        <taxon>Metazoa</taxon>
        <taxon>Ecdysozoa</taxon>
        <taxon>Arthropoda</taxon>
        <taxon>Hexapoda</taxon>
        <taxon>Insecta</taxon>
        <taxon>Pterygota</taxon>
        <taxon>Neoptera</taxon>
        <taxon>Endopterygota</taxon>
        <taxon>Diptera</taxon>
        <taxon>Brachycera</taxon>
        <taxon>Muscomorpha</taxon>
        <taxon>Tephritoidea</taxon>
        <taxon>Tephritidae</taxon>
        <taxon>Ceratitis</taxon>
        <taxon>Ceratitis</taxon>
    </lineage>
</organism>
<protein>
    <recommendedName>
        <fullName evidence="2">DUF4706 domain-containing protein</fullName>
    </recommendedName>
</protein>
<feature type="domain" description="DUF4706" evidence="2">
    <location>
        <begin position="16"/>
        <end position="97"/>
    </location>
</feature>
<dbReference type="RefSeq" id="XP_004524862.1">
    <property type="nucleotide sequence ID" value="XM_004524805.3"/>
</dbReference>
<evidence type="ECO:0000313" key="3">
    <source>
        <dbReference type="EMBL" id="JAC03875.1"/>
    </source>
</evidence>
<dbReference type="EMBL" id="GAMC01002680">
    <property type="protein sequence ID" value="JAC03876.1"/>
    <property type="molecule type" value="mRNA"/>
</dbReference>
<feature type="compositionally biased region" description="Polar residues" evidence="1">
    <location>
        <begin position="127"/>
        <end position="141"/>
    </location>
</feature>